<keyword evidence="5" id="KW-1185">Reference proteome</keyword>
<keyword evidence="2" id="KW-0560">Oxidoreductase</keyword>
<dbReference type="InterPro" id="IPR001128">
    <property type="entry name" value="Cyt_P450"/>
</dbReference>
<proteinExistence type="inferred from homology"/>
<dbReference type="InterPro" id="IPR002397">
    <property type="entry name" value="Cyt_P450_B"/>
</dbReference>
<dbReference type="Gene3D" id="1.10.630.10">
    <property type="entry name" value="Cytochrome P450"/>
    <property type="match status" value="1"/>
</dbReference>
<evidence type="ECO:0000256" key="3">
    <source>
        <dbReference type="SAM" id="MobiDB-lite"/>
    </source>
</evidence>
<dbReference type="PROSITE" id="PS00086">
    <property type="entry name" value="CYTOCHROME_P450"/>
    <property type="match status" value="1"/>
</dbReference>
<dbReference type="CDD" id="cd11031">
    <property type="entry name" value="Cyp158A-like"/>
    <property type="match status" value="1"/>
</dbReference>
<dbReference type="InterPro" id="IPR036396">
    <property type="entry name" value="Cyt_P450_sf"/>
</dbReference>
<dbReference type="Proteomes" id="UP001501391">
    <property type="component" value="Unassembled WGS sequence"/>
</dbReference>
<organism evidence="4 5">
    <name type="scientific">Streptomyces bangladeshensis</name>
    <dbReference type="NCBI Taxonomy" id="295352"/>
    <lineage>
        <taxon>Bacteria</taxon>
        <taxon>Bacillati</taxon>
        <taxon>Actinomycetota</taxon>
        <taxon>Actinomycetes</taxon>
        <taxon>Kitasatosporales</taxon>
        <taxon>Streptomycetaceae</taxon>
        <taxon>Streptomyces</taxon>
    </lineage>
</organism>
<keyword evidence="2" id="KW-0503">Monooxygenase</keyword>
<keyword evidence="2" id="KW-0408">Iron</keyword>
<keyword evidence="2" id="KW-0349">Heme</keyword>
<evidence type="ECO:0000256" key="1">
    <source>
        <dbReference type="ARBA" id="ARBA00010617"/>
    </source>
</evidence>
<dbReference type="PANTHER" id="PTHR46696:SF1">
    <property type="entry name" value="CYTOCHROME P450 YJIB-RELATED"/>
    <property type="match status" value="1"/>
</dbReference>
<dbReference type="PRINTS" id="PR00359">
    <property type="entry name" value="BP450"/>
</dbReference>
<comment type="caution">
    <text evidence="4">The sequence shown here is derived from an EMBL/GenBank/DDBJ whole genome shotgun (WGS) entry which is preliminary data.</text>
</comment>
<gene>
    <name evidence="4" type="ORF">GCM10009787_32540</name>
</gene>
<evidence type="ECO:0000256" key="2">
    <source>
        <dbReference type="RuleBase" id="RU000461"/>
    </source>
</evidence>
<dbReference type="SUPFAM" id="SSF48264">
    <property type="entry name" value="Cytochrome P450"/>
    <property type="match status" value="1"/>
</dbReference>
<feature type="region of interest" description="Disordered" evidence="3">
    <location>
        <begin position="69"/>
        <end position="91"/>
    </location>
</feature>
<feature type="region of interest" description="Disordered" evidence="3">
    <location>
        <begin position="1"/>
        <end position="28"/>
    </location>
</feature>
<comment type="similarity">
    <text evidence="1 2">Belongs to the cytochrome P450 family.</text>
</comment>
<dbReference type="PANTHER" id="PTHR46696">
    <property type="entry name" value="P450, PUTATIVE (EUROFUNG)-RELATED"/>
    <property type="match status" value="1"/>
</dbReference>
<dbReference type="Pfam" id="PF00067">
    <property type="entry name" value="p450"/>
    <property type="match status" value="1"/>
</dbReference>
<reference evidence="4 5" key="1">
    <citation type="journal article" date="2019" name="Int. J. Syst. Evol. Microbiol.">
        <title>The Global Catalogue of Microorganisms (GCM) 10K type strain sequencing project: providing services to taxonomists for standard genome sequencing and annotation.</title>
        <authorList>
            <consortium name="The Broad Institute Genomics Platform"/>
            <consortium name="The Broad Institute Genome Sequencing Center for Infectious Disease"/>
            <person name="Wu L."/>
            <person name="Ma J."/>
        </authorList>
    </citation>
    <scope>NUCLEOTIDE SEQUENCE [LARGE SCALE GENOMIC DNA]</scope>
    <source>
        <strain evidence="4 5">JCM 14924</strain>
    </source>
</reference>
<evidence type="ECO:0000313" key="4">
    <source>
        <dbReference type="EMBL" id="GAA2196797.1"/>
    </source>
</evidence>
<keyword evidence="2" id="KW-0479">Metal-binding</keyword>
<name>A0ABN3BIY6_9ACTN</name>
<evidence type="ECO:0000313" key="5">
    <source>
        <dbReference type="Proteomes" id="UP001501391"/>
    </source>
</evidence>
<protein>
    <submittedName>
        <fullName evidence="4">Cytochrome P450</fullName>
    </submittedName>
</protein>
<dbReference type="InterPro" id="IPR017972">
    <property type="entry name" value="Cyt_P450_CS"/>
</dbReference>
<sequence>MPLDPASAPADPASAPVESASAPASVCAGPASASVESASAPASVCAGPASARVAPASASVDSASACAAPASALGGPASACADPASAPVAPASASVDSASAPVTPASPSPPVPPVRFWPVDDLPALDPDPLLDELLREEPVTRIRLPYGEGCAWLVTRYEDVRFVTSDPRFSREQVVGRDVTSMRPVPVASQTAGLQYIDPPRHTRLRRVVARAFTGASMRRLRPLAERRAAELLDGMERAGAPADLMEHLHGPFPIALIRDFLGVPERDWHRWSATGEALLAAGAGAGSAERARQAAITRARITELLRRRRTEPREDLAGVLARAAAAGEITDDEALSLAIAVQVSGGHAVRNNSGSMMYALLTHPEQLARLRREPELLPRAVEELFRYVPHRNGVGIPRIATEDVEVGGRLIRAGEAVYNAYLAANRDPEVFPDPDALDFDRRGAAHVAFGYGPHHCLAAVMARMEAEVMIGSVLARFPGLRLAVPPEEVEFQRQGLIRGPRTLPVTW</sequence>
<accession>A0ABN3BIY6</accession>
<dbReference type="EMBL" id="BAAAOQ010000010">
    <property type="protein sequence ID" value="GAA2196797.1"/>
    <property type="molecule type" value="Genomic_DNA"/>
</dbReference>